<keyword evidence="6" id="KW-0547">Nucleotide-binding</keyword>
<evidence type="ECO:0000313" key="12">
    <source>
        <dbReference type="Proteomes" id="UP000193719"/>
    </source>
</evidence>
<dbReference type="FunFam" id="3.40.50.300:FF:000335">
    <property type="entry name" value="ATP binding cassette subfamily A member 5"/>
    <property type="match status" value="1"/>
</dbReference>
<comment type="caution">
    <text evidence="11">The sequence shown here is derived from an EMBL/GenBank/DDBJ whole genome shotgun (WGS) entry which is preliminary data.</text>
</comment>
<dbReference type="GO" id="GO:0005524">
    <property type="term" value="F:ATP binding"/>
    <property type="evidence" value="ECO:0007669"/>
    <property type="project" value="UniProtKB-KW"/>
</dbReference>
<dbReference type="STRING" id="1754191.A0A1Y1UVW3"/>
<evidence type="ECO:0000256" key="3">
    <source>
        <dbReference type="ARBA" id="ARBA00022448"/>
    </source>
</evidence>
<dbReference type="Proteomes" id="UP000193719">
    <property type="component" value="Unassembled WGS sequence"/>
</dbReference>
<keyword evidence="8" id="KW-1133">Transmembrane helix</keyword>
<dbReference type="CDD" id="cd03263">
    <property type="entry name" value="ABC_subfamily_A"/>
    <property type="match status" value="1"/>
</dbReference>
<dbReference type="EMBL" id="MCFH01000090">
    <property type="protein sequence ID" value="ORX41365.1"/>
    <property type="molecule type" value="Genomic_DNA"/>
</dbReference>
<keyword evidence="12" id="KW-1185">Reference proteome</keyword>
<evidence type="ECO:0000256" key="4">
    <source>
        <dbReference type="ARBA" id="ARBA00022692"/>
    </source>
</evidence>
<dbReference type="InterPro" id="IPR027417">
    <property type="entry name" value="P-loop_NTPase"/>
</dbReference>
<dbReference type="PANTHER" id="PTHR19229">
    <property type="entry name" value="ATP-BINDING CASSETTE TRANSPORTER SUBFAMILY A ABCA"/>
    <property type="match status" value="1"/>
</dbReference>
<keyword evidence="3" id="KW-0813">Transport</keyword>
<evidence type="ECO:0000256" key="1">
    <source>
        <dbReference type="ARBA" id="ARBA00004141"/>
    </source>
</evidence>
<dbReference type="Pfam" id="PF00005">
    <property type="entry name" value="ABC_tran"/>
    <property type="match status" value="1"/>
</dbReference>
<evidence type="ECO:0000256" key="6">
    <source>
        <dbReference type="ARBA" id="ARBA00022741"/>
    </source>
</evidence>
<comment type="similarity">
    <text evidence="2">Belongs to the ABC transporter superfamily. ABCA family.</text>
</comment>
<gene>
    <name evidence="11" type="ORF">BCR36DRAFT_468850</name>
</gene>
<reference evidence="11 12" key="2">
    <citation type="submission" date="2016-08" db="EMBL/GenBank/DDBJ databases">
        <title>Pervasive Adenine N6-methylation of Active Genes in Fungi.</title>
        <authorList>
            <consortium name="DOE Joint Genome Institute"/>
            <person name="Mondo S.J."/>
            <person name="Dannebaum R.O."/>
            <person name="Kuo R.C."/>
            <person name="Labutti K."/>
            <person name="Haridas S."/>
            <person name="Kuo A."/>
            <person name="Salamov A."/>
            <person name="Ahrendt S.R."/>
            <person name="Lipzen A."/>
            <person name="Sullivan W."/>
            <person name="Andreopoulos W.B."/>
            <person name="Clum A."/>
            <person name="Lindquist E."/>
            <person name="Daum C."/>
            <person name="Ramamoorthy G.K."/>
            <person name="Gryganskyi A."/>
            <person name="Culley D."/>
            <person name="Magnuson J.K."/>
            <person name="James T.Y."/>
            <person name="O'Malley M.A."/>
            <person name="Stajich J.E."/>
            <person name="Spatafora J.W."/>
            <person name="Visel A."/>
            <person name="Grigoriev I.V."/>
        </authorList>
    </citation>
    <scope>NUCLEOTIDE SEQUENCE [LARGE SCALE GENOMIC DNA]</scope>
    <source>
        <strain evidence="12">finn</strain>
    </source>
</reference>
<keyword evidence="11" id="KW-0378">Hydrolase</keyword>
<organism evidence="11 12">
    <name type="scientific">Piromyces finnis</name>
    <dbReference type="NCBI Taxonomy" id="1754191"/>
    <lineage>
        <taxon>Eukaryota</taxon>
        <taxon>Fungi</taxon>
        <taxon>Fungi incertae sedis</taxon>
        <taxon>Chytridiomycota</taxon>
        <taxon>Chytridiomycota incertae sedis</taxon>
        <taxon>Neocallimastigomycetes</taxon>
        <taxon>Neocallimastigales</taxon>
        <taxon>Neocallimastigaceae</taxon>
        <taxon>Piromyces</taxon>
    </lineage>
</organism>
<evidence type="ECO:0000256" key="8">
    <source>
        <dbReference type="ARBA" id="ARBA00022989"/>
    </source>
</evidence>
<evidence type="ECO:0000256" key="9">
    <source>
        <dbReference type="ARBA" id="ARBA00023136"/>
    </source>
</evidence>
<feature type="domain" description="ABC transporter" evidence="10">
    <location>
        <begin position="96"/>
        <end position="326"/>
    </location>
</feature>
<comment type="subcellular location">
    <subcellularLocation>
        <location evidence="1">Membrane</location>
        <topology evidence="1">Multi-pass membrane protein</topology>
    </subcellularLocation>
</comment>
<dbReference type="InterPro" id="IPR003593">
    <property type="entry name" value="AAA+_ATPase"/>
</dbReference>
<evidence type="ECO:0000313" key="11">
    <source>
        <dbReference type="EMBL" id="ORX41365.1"/>
    </source>
</evidence>
<evidence type="ECO:0000259" key="10">
    <source>
        <dbReference type="PROSITE" id="PS50893"/>
    </source>
</evidence>
<accession>A0A1Y1UVW3</accession>
<keyword evidence="7" id="KW-0067">ATP-binding</keyword>
<evidence type="ECO:0000256" key="7">
    <source>
        <dbReference type="ARBA" id="ARBA00022840"/>
    </source>
</evidence>
<keyword evidence="4" id="KW-0812">Transmembrane</keyword>
<reference evidence="11 12" key="1">
    <citation type="submission" date="2016-08" db="EMBL/GenBank/DDBJ databases">
        <title>Genomes of anaerobic fungi encode conserved fungal cellulosomes for biomass hydrolysis.</title>
        <authorList>
            <consortium name="DOE Joint Genome Institute"/>
            <person name="Haitjema C.H."/>
            <person name="Gilmore S.P."/>
            <person name="Henske J.K."/>
            <person name="Solomon K.V."/>
            <person name="De Groot R."/>
            <person name="Kuo A."/>
            <person name="Mondo S.J."/>
            <person name="Salamov A.A."/>
            <person name="Labutti K."/>
            <person name="Zhao Z."/>
            <person name="Chiniquy J."/>
            <person name="Barry K."/>
            <person name="Brewer H.M."/>
            <person name="Purvine S.O."/>
            <person name="Wright A.T."/>
            <person name="Boxma B."/>
            <person name="Van Alen T."/>
            <person name="Hackstein J.H."/>
            <person name="Baker S.E."/>
            <person name="Grigoriev I.V."/>
            <person name="O'Malley M.A."/>
        </authorList>
    </citation>
    <scope>NUCLEOTIDE SEQUENCE [LARGE SCALE GENOMIC DNA]</scope>
    <source>
        <strain evidence="12">finn</strain>
    </source>
</reference>
<proteinExistence type="inferred from homology"/>
<name>A0A1Y1UVW3_9FUNG</name>
<dbReference type="GO" id="GO:0016887">
    <property type="term" value="F:ATP hydrolysis activity"/>
    <property type="evidence" value="ECO:0007669"/>
    <property type="project" value="InterPro"/>
</dbReference>
<dbReference type="InterPro" id="IPR026082">
    <property type="entry name" value="ABCA"/>
</dbReference>
<dbReference type="Gene3D" id="3.40.50.300">
    <property type="entry name" value="P-loop containing nucleotide triphosphate hydrolases"/>
    <property type="match status" value="1"/>
</dbReference>
<dbReference type="PANTHER" id="PTHR19229:SF36">
    <property type="entry name" value="ATP-BINDING CASSETTE SUB-FAMILY A MEMBER 2"/>
    <property type="match status" value="1"/>
</dbReference>
<dbReference type="AlphaFoldDB" id="A0A1Y1UVW3"/>
<dbReference type="GO" id="GO:0140359">
    <property type="term" value="F:ABC-type transporter activity"/>
    <property type="evidence" value="ECO:0007669"/>
    <property type="project" value="InterPro"/>
</dbReference>
<dbReference type="GO" id="GO:0005319">
    <property type="term" value="F:lipid transporter activity"/>
    <property type="evidence" value="ECO:0007669"/>
    <property type="project" value="TreeGrafter"/>
</dbReference>
<sequence>MIYRYNVQKNKNSILAIKDRSTDDVELNEEKLRNGDEDVLREYERISNSATKNNTSKLNLPIEIVRVGKEYPSSSSISYEKFIKGIKNKNPKYGEYHLSDYGDGRLVVTSLRNVTLGINPKECFGLIGPNGAGKSSLLNLITYTTTQTIGNLYYDGIENKNIKEDHFMMGYCPQNDSLWNELTLFEHLVMFIYLRGFTKKESKYYANQYIKYCKLEDHRNKYPYELSGGTKRKLCILLALITFSNKIMLDEPSSGMDPSTRRYIWNVLQNYIKNENSSVIITTHAMEEAEVLCDRIGILVNGELQCIGSANHLKLKFNDIYILEIQCNDTDLLNSMIKKDLEILNKDNVICEVKSKNRIKYTFQITSDFSKIFEIMEDYKIKNVVHDYSFSQTTLEDIFLKFAKLQQNKEI</sequence>
<dbReference type="SUPFAM" id="SSF52540">
    <property type="entry name" value="P-loop containing nucleoside triphosphate hydrolases"/>
    <property type="match status" value="1"/>
</dbReference>
<evidence type="ECO:0000256" key="5">
    <source>
        <dbReference type="ARBA" id="ARBA00022737"/>
    </source>
</evidence>
<protein>
    <submittedName>
        <fullName evidence="11">p-loop containing nucleoside triphosphate hydrolase protein</fullName>
    </submittedName>
</protein>
<dbReference type="InterPro" id="IPR003439">
    <property type="entry name" value="ABC_transporter-like_ATP-bd"/>
</dbReference>
<dbReference type="SMART" id="SM00382">
    <property type="entry name" value="AAA"/>
    <property type="match status" value="1"/>
</dbReference>
<keyword evidence="9" id="KW-0472">Membrane</keyword>
<dbReference type="OrthoDB" id="8061355at2759"/>
<dbReference type="PROSITE" id="PS50893">
    <property type="entry name" value="ABC_TRANSPORTER_2"/>
    <property type="match status" value="1"/>
</dbReference>
<evidence type="ECO:0000256" key="2">
    <source>
        <dbReference type="ARBA" id="ARBA00008869"/>
    </source>
</evidence>
<keyword evidence="5" id="KW-0677">Repeat</keyword>
<dbReference type="GO" id="GO:0016020">
    <property type="term" value="C:membrane"/>
    <property type="evidence" value="ECO:0007669"/>
    <property type="project" value="UniProtKB-SubCell"/>
</dbReference>